<dbReference type="GO" id="GO:0008483">
    <property type="term" value="F:transaminase activity"/>
    <property type="evidence" value="ECO:0007669"/>
    <property type="project" value="UniProtKB-KW"/>
</dbReference>
<dbReference type="InterPro" id="IPR015422">
    <property type="entry name" value="PyrdxlP-dep_Trfase_small"/>
</dbReference>
<dbReference type="InterPro" id="IPR000192">
    <property type="entry name" value="Aminotrans_V_dom"/>
</dbReference>
<keyword evidence="4" id="KW-1185">Reference proteome</keyword>
<keyword evidence="3" id="KW-0032">Aminotransferase</keyword>
<keyword evidence="1" id="KW-0663">Pyridoxal phosphate</keyword>
<dbReference type="Gene3D" id="3.40.640.10">
    <property type="entry name" value="Type I PLP-dependent aspartate aminotransferase-like (Major domain)"/>
    <property type="match status" value="1"/>
</dbReference>
<dbReference type="Pfam" id="PF00266">
    <property type="entry name" value="Aminotran_5"/>
    <property type="match status" value="1"/>
</dbReference>
<proteinExistence type="predicted"/>
<dbReference type="EMBL" id="JABELX010000009">
    <property type="protein sequence ID" value="NNH72974.1"/>
    <property type="molecule type" value="Genomic_DNA"/>
</dbReference>
<protein>
    <submittedName>
        <fullName evidence="3">Aminotransferase class V-fold PLP-dependent enzyme</fullName>
    </submittedName>
</protein>
<dbReference type="Proteomes" id="UP000586827">
    <property type="component" value="Unassembled WGS sequence"/>
</dbReference>
<evidence type="ECO:0000259" key="2">
    <source>
        <dbReference type="Pfam" id="PF00266"/>
    </source>
</evidence>
<dbReference type="SUPFAM" id="SSF53383">
    <property type="entry name" value="PLP-dependent transferases"/>
    <property type="match status" value="1"/>
</dbReference>
<comment type="caution">
    <text evidence="3">The sequence shown here is derived from an EMBL/GenBank/DDBJ whole genome shotgun (WGS) entry which is preliminary data.</text>
</comment>
<reference evidence="3 4" key="1">
    <citation type="submission" date="2020-05" db="EMBL/GenBank/DDBJ databases">
        <title>MicrobeNet Type strains.</title>
        <authorList>
            <person name="Nicholson A.C."/>
        </authorList>
    </citation>
    <scope>NUCLEOTIDE SEQUENCE [LARGE SCALE GENOMIC DNA]</scope>
    <source>
        <strain evidence="3 4">JCM 3224</strain>
    </source>
</reference>
<dbReference type="Gene3D" id="3.90.1150.10">
    <property type="entry name" value="Aspartate Aminotransferase, domain 1"/>
    <property type="match status" value="1"/>
</dbReference>
<dbReference type="AlphaFoldDB" id="A0A849C2T2"/>
<dbReference type="InterPro" id="IPR015421">
    <property type="entry name" value="PyrdxlP-dep_Trfase_major"/>
</dbReference>
<dbReference type="RefSeq" id="WP_067523508.1">
    <property type="nucleotide sequence ID" value="NZ_JABELX010000009.1"/>
</dbReference>
<dbReference type="InterPro" id="IPR015424">
    <property type="entry name" value="PyrdxlP-dep_Trfase"/>
</dbReference>
<sequence>MKTVRCHDFPLSPDIIQLNHASYGLASHEVLEAAERLRVHIESDPTRYLGAELTENLRTQAGLAATALDLDGDRTTLCSNATSGAAAIIASLPLGPGDTVVVLDTEYSSIHRAWEIACARSGARCLTVPVPLPFIDFESLSVTLDGSVPDSVTYLQASLISSSTAIRLPIADLSAWARLRGGRLILDAAHGPGHVELEPTDGIVAAAFGTLHKWLPAARSVGFLWLAPQLIDIVRPAEVSLTWDSSDLIERFSWPGTFDPVPRLCLGVALRQWQRWHTTGRLAGCEKLADYASEVLTGPRARPTAGQRYLPPRMRSFILDGVTVAEVKAALLESGIRAWVGPGSNEECLLRISTHIYNENADIDLLAEKLQEVLPR</sequence>
<gene>
    <name evidence="3" type="ORF">HLB23_24460</name>
</gene>
<feature type="domain" description="Aminotransferase class V" evidence="2">
    <location>
        <begin position="49"/>
        <end position="366"/>
    </location>
</feature>
<evidence type="ECO:0000256" key="1">
    <source>
        <dbReference type="ARBA" id="ARBA00022898"/>
    </source>
</evidence>
<name>A0A849C2T2_9NOCA</name>
<evidence type="ECO:0000313" key="3">
    <source>
        <dbReference type="EMBL" id="NNH72974.1"/>
    </source>
</evidence>
<dbReference type="PANTHER" id="PTHR43092">
    <property type="entry name" value="L-CYSTEINE DESULFHYDRASE"/>
    <property type="match status" value="1"/>
</dbReference>
<accession>A0A849C2T2</accession>
<keyword evidence="3" id="KW-0808">Transferase</keyword>
<organism evidence="3 4">
    <name type="scientific">Nocardia uniformis</name>
    <dbReference type="NCBI Taxonomy" id="53432"/>
    <lineage>
        <taxon>Bacteria</taxon>
        <taxon>Bacillati</taxon>
        <taxon>Actinomycetota</taxon>
        <taxon>Actinomycetes</taxon>
        <taxon>Mycobacteriales</taxon>
        <taxon>Nocardiaceae</taxon>
        <taxon>Nocardia</taxon>
    </lineage>
</organism>
<evidence type="ECO:0000313" key="4">
    <source>
        <dbReference type="Proteomes" id="UP000586827"/>
    </source>
</evidence>
<dbReference type="PANTHER" id="PTHR43092:SF2">
    <property type="entry name" value="HERCYNYLCYSTEINE SULFOXIDE LYASE"/>
    <property type="match status" value="1"/>
</dbReference>